<dbReference type="Proteomes" id="UP000030960">
    <property type="component" value="Unassembled WGS sequence"/>
</dbReference>
<dbReference type="RefSeq" id="WP_052244859.1">
    <property type="nucleotide sequence ID" value="NZ_JSUQ01000029.1"/>
</dbReference>
<name>A0A0B3RQT6_9RHOB</name>
<accession>A0A0B3RQT6</accession>
<evidence type="ECO:0000313" key="2">
    <source>
        <dbReference type="Proteomes" id="UP000030960"/>
    </source>
</evidence>
<proteinExistence type="predicted"/>
<dbReference type="PATRIC" id="fig|1515334.3.peg.5260"/>
<keyword evidence="2" id="KW-1185">Reference proteome</keyword>
<organism evidence="1 2">
    <name type="scientific">Mameliella alba</name>
    <dbReference type="NCBI Taxonomy" id="561184"/>
    <lineage>
        <taxon>Bacteria</taxon>
        <taxon>Pseudomonadati</taxon>
        <taxon>Pseudomonadota</taxon>
        <taxon>Alphaproteobacteria</taxon>
        <taxon>Rhodobacterales</taxon>
        <taxon>Roseobacteraceae</taxon>
        <taxon>Mameliella</taxon>
    </lineage>
</organism>
<evidence type="ECO:0000313" key="1">
    <source>
        <dbReference type="EMBL" id="KHQ50247.1"/>
    </source>
</evidence>
<reference evidence="1 2" key="1">
    <citation type="submission" date="2014-10" db="EMBL/GenBank/DDBJ databases">
        <title>Genome sequence of Ponticoccus sp. strain UMTAT08 isolated from clonal culture of toxic dinoflagellate Alexandrium tamiyavanichii.</title>
        <authorList>
            <person name="Gan H.Y."/>
            <person name="Muhd D.-D."/>
            <person name="Mohd Noor M.E."/>
            <person name="Yeong Y.S."/>
            <person name="Usup G."/>
        </authorList>
    </citation>
    <scope>NUCLEOTIDE SEQUENCE [LARGE SCALE GENOMIC DNA]</scope>
    <source>
        <strain evidence="1 2">UMTAT08</strain>
    </source>
</reference>
<protein>
    <submittedName>
        <fullName evidence="1">BluE protein</fullName>
    </submittedName>
</protein>
<dbReference type="EMBL" id="JSUQ01000029">
    <property type="protein sequence ID" value="KHQ50247.1"/>
    <property type="molecule type" value="Genomic_DNA"/>
</dbReference>
<dbReference type="STRING" id="561184.SAMN05216376_11617"/>
<dbReference type="AlphaFoldDB" id="A0A0B3RQT6"/>
<gene>
    <name evidence="1" type="primary">bluE</name>
    <name evidence="1" type="ORF">OA50_05243</name>
</gene>
<comment type="caution">
    <text evidence="1">The sequence shown here is derived from an EMBL/GenBank/DDBJ whole genome shotgun (WGS) entry which is preliminary data.</text>
</comment>
<sequence>MVFVAGHFGEWLQGRLGPDGPVALVTLACPDLGVRVTRHGDGPLRVSGMPEVLAPDMVQGFLTALGVTLEGQVTITPDFPPGGGAGMSTAALVALGRLAGKDGAEVARACLQIEGASDPLMWPGCDGLLWASRRAEVLDALGPVPHCEILGGFLGAPERTDPNDMRFPDVADLVADWPGAGLAGKAALASESARRCTALRGPADDPTVSLARDLGALGHARAHTGPARALIYAPGTLPDGAEAQMRAAGYAGVFRFMTGEPE</sequence>